<evidence type="ECO:0000313" key="3">
    <source>
        <dbReference type="Proteomes" id="UP001152300"/>
    </source>
</evidence>
<dbReference type="OrthoDB" id="3553081at2759"/>
<sequence>MANYKQIFETCSITLFILVTIQLIKDTLIISFIAWHTGKSIWAASQIYKESWDKILEGDFSCLTIEESEKVGEEGDEKEDMDWCEIEEEEEEEEKEQEQGQDKEIISATFDAGIPTALKVPKVMEVPVPEVVEAADVPEVSEAMDALDYTMSRVETLLSEFRLDIPSESKWHTDMENHLMKLIRHSDELFDRASMWTQRERSAEVENAGEPLKTPANEPAPQTLPPVSSAISSTTAETTEVSGRTWRLFYSDTVCKRDNSLRVEWETKERYEA</sequence>
<feature type="compositionally biased region" description="Low complexity" evidence="1">
    <location>
        <begin position="227"/>
        <end position="240"/>
    </location>
</feature>
<reference evidence="2" key="1">
    <citation type="submission" date="2022-11" db="EMBL/GenBank/DDBJ databases">
        <title>Genome Resource of Sclerotinia nivalis Strain SnTB1, a Plant Pathogen Isolated from American Ginseng.</title>
        <authorList>
            <person name="Fan S."/>
        </authorList>
    </citation>
    <scope>NUCLEOTIDE SEQUENCE</scope>
    <source>
        <strain evidence="2">SnTB1</strain>
    </source>
</reference>
<comment type="caution">
    <text evidence="2">The sequence shown here is derived from an EMBL/GenBank/DDBJ whole genome shotgun (WGS) entry which is preliminary data.</text>
</comment>
<protein>
    <submittedName>
        <fullName evidence="2">Uncharacterized protein</fullName>
    </submittedName>
</protein>
<dbReference type="Proteomes" id="UP001152300">
    <property type="component" value="Unassembled WGS sequence"/>
</dbReference>
<evidence type="ECO:0000256" key="1">
    <source>
        <dbReference type="SAM" id="MobiDB-lite"/>
    </source>
</evidence>
<dbReference type="EMBL" id="JAPEIS010000008">
    <property type="protein sequence ID" value="KAJ8063477.1"/>
    <property type="molecule type" value="Genomic_DNA"/>
</dbReference>
<evidence type="ECO:0000313" key="2">
    <source>
        <dbReference type="EMBL" id="KAJ8063477.1"/>
    </source>
</evidence>
<keyword evidence="3" id="KW-1185">Reference proteome</keyword>
<organism evidence="2 3">
    <name type="scientific">Sclerotinia nivalis</name>
    <dbReference type="NCBI Taxonomy" id="352851"/>
    <lineage>
        <taxon>Eukaryota</taxon>
        <taxon>Fungi</taxon>
        <taxon>Dikarya</taxon>
        <taxon>Ascomycota</taxon>
        <taxon>Pezizomycotina</taxon>
        <taxon>Leotiomycetes</taxon>
        <taxon>Helotiales</taxon>
        <taxon>Sclerotiniaceae</taxon>
        <taxon>Sclerotinia</taxon>
    </lineage>
</organism>
<dbReference type="AlphaFoldDB" id="A0A9X0AIK3"/>
<gene>
    <name evidence="2" type="ORF">OCU04_007353</name>
</gene>
<feature type="region of interest" description="Disordered" evidence="1">
    <location>
        <begin position="200"/>
        <end position="240"/>
    </location>
</feature>
<proteinExistence type="predicted"/>
<accession>A0A9X0AIK3</accession>
<name>A0A9X0AIK3_9HELO</name>